<dbReference type="EMBL" id="CP150496">
    <property type="protein sequence ID" value="WYW54776.1"/>
    <property type="molecule type" value="Genomic_DNA"/>
</dbReference>
<dbReference type="RefSeq" id="WP_340931945.1">
    <property type="nucleotide sequence ID" value="NZ_CP150496.1"/>
</dbReference>
<dbReference type="Proteomes" id="UP001491088">
    <property type="component" value="Chromosome"/>
</dbReference>
<name>A0ABZ2TNS1_9FLAO</name>
<reference evidence="1 2" key="1">
    <citation type="submission" date="2024-03" db="EMBL/GenBank/DDBJ databases">
        <authorList>
            <person name="Cao K."/>
        </authorList>
    </citation>
    <scope>NUCLEOTIDE SEQUENCE [LARGE SCALE GENOMIC DNA]</scope>
    <source>
        <strain evidence="1 2">MCCC 1K00696</strain>
    </source>
</reference>
<gene>
    <name evidence="1" type="ORF">WG950_09570</name>
</gene>
<evidence type="ECO:0000313" key="1">
    <source>
        <dbReference type="EMBL" id="WYW54776.1"/>
    </source>
</evidence>
<protein>
    <submittedName>
        <fullName evidence="1">GLPGLI family protein</fullName>
    </submittedName>
</protein>
<dbReference type="NCBIfam" id="TIGR01200">
    <property type="entry name" value="GLPGLI"/>
    <property type="match status" value="1"/>
</dbReference>
<keyword evidence="2" id="KW-1185">Reference proteome</keyword>
<accession>A0ABZ2TNS1</accession>
<proteinExistence type="predicted"/>
<evidence type="ECO:0000313" key="2">
    <source>
        <dbReference type="Proteomes" id="UP001491088"/>
    </source>
</evidence>
<dbReference type="InterPro" id="IPR005901">
    <property type="entry name" value="GLPGLI"/>
</dbReference>
<sequence>MNKVIRLLFFCTLGVYSQNKGIITYSVSKVKIDTQKYFEGKKDNPELKKMVNSFINTKDELIYLLYFNADESIFFKSKKLNLPNRKEKLLDILAGNGVYYVNLNDKKVLHQKEFGGELFLVQSNFFKWTLTQDVKIIKNYKCYKAIGVKTVENSKGIFKKKVVAWYAPSININFGPKEYTGLAGAILELNDSDLMYSVRKIDLNTKKEIKIKKPKKGKKLTDVEFELMTKKLFYERNWKQRN</sequence>
<dbReference type="Pfam" id="PF09697">
    <property type="entry name" value="Porph_ging"/>
    <property type="match status" value="1"/>
</dbReference>
<organism evidence="1 2">
    <name type="scientific">Polaribacter marinaquae</name>
    <dbReference type="NCBI Taxonomy" id="1642819"/>
    <lineage>
        <taxon>Bacteria</taxon>
        <taxon>Pseudomonadati</taxon>
        <taxon>Bacteroidota</taxon>
        <taxon>Flavobacteriia</taxon>
        <taxon>Flavobacteriales</taxon>
        <taxon>Flavobacteriaceae</taxon>
    </lineage>
</organism>